<dbReference type="Pfam" id="PF08541">
    <property type="entry name" value="ACP_syn_III_C"/>
    <property type="match status" value="1"/>
</dbReference>
<evidence type="ECO:0000256" key="11">
    <source>
        <dbReference type="ARBA" id="ARBA00023315"/>
    </source>
</evidence>
<organism evidence="16 17">
    <name type="scientific">Desulfobaculum bizertense DSM 18034</name>
    <dbReference type="NCBI Taxonomy" id="1121442"/>
    <lineage>
        <taxon>Bacteria</taxon>
        <taxon>Pseudomonadati</taxon>
        <taxon>Thermodesulfobacteriota</taxon>
        <taxon>Desulfovibrionia</taxon>
        <taxon>Desulfovibrionales</taxon>
        <taxon>Desulfovibrionaceae</taxon>
        <taxon>Desulfobaculum</taxon>
    </lineage>
</organism>
<dbReference type="PANTHER" id="PTHR34069:SF2">
    <property type="entry name" value="BETA-KETOACYL-[ACYL-CARRIER-PROTEIN] SYNTHASE III"/>
    <property type="match status" value="1"/>
</dbReference>
<evidence type="ECO:0000256" key="2">
    <source>
        <dbReference type="ARBA" id="ARBA00008642"/>
    </source>
</evidence>
<dbReference type="PANTHER" id="PTHR34069">
    <property type="entry name" value="3-OXOACYL-[ACYL-CARRIER-PROTEIN] SYNTHASE 3"/>
    <property type="match status" value="1"/>
</dbReference>
<dbReference type="InterPro" id="IPR013751">
    <property type="entry name" value="ACP_syn_III_N"/>
</dbReference>
<keyword evidence="6 13" id="KW-0808">Transferase</keyword>
<evidence type="ECO:0000313" key="16">
    <source>
        <dbReference type="EMBL" id="SKA63307.1"/>
    </source>
</evidence>
<evidence type="ECO:0000259" key="14">
    <source>
        <dbReference type="Pfam" id="PF08541"/>
    </source>
</evidence>
<evidence type="ECO:0000256" key="9">
    <source>
        <dbReference type="ARBA" id="ARBA00023160"/>
    </source>
</evidence>
<dbReference type="Pfam" id="PF08545">
    <property type="entry name" value="ACP_syn_III"/>
    <property type="match status" value="1"/>
</dbReference>
<accession>A0A1T4VEF7</accession>
<feature type="active site" evidence="13">
    <location>
        <position position="286"/>
    </location>
</feature>
<dbReference type="CDD" id="cd00830">
    <property type="entry name" value="KAS_III"/>
    <property type="match status" value="1"/>
</dbReference>
<evidence type="ECO:0000256" key="4">
    <source>
        <dbReference type="ARBA" id="ARBA00022490"/>
    </source>
</evidence>
<protein>
    <recommendedName>
        <fullName evidence="3 13">Beta-ketoacyl-[acyl-carrier-protein] synthase III</fullName>
        <shortName evidence="13">Beta-ketoacyl-ACP synthase III</shortName>
        <shortName evidence="13">KAS III</shortName>
        <ecNumber evidence="3 13">2.3.1.180</ecNumber>
    </recommendedName>
    <alternativeName>
        <fullName evidence="13">3-oxoacyl-[acyl-carrier-protein] synthase 3</fullName>
    </alternativeName>
    <alternativeName>
        <fullName evidence="13">3-oxoacyl-[acyl-carrier-protein] synthase III</fullName>
    </alternativeName>
</protein>
<comment type="similarity">
    <text evidence="2 13">Belongs to the thiolase-like superfamily. FabH family.</text>
</comment>
<comment type="subunit">
    <text evidence="13">Homodimer.</text>
</comment>
<dbReference type="InterPro" id="IPR016039">
    <property type="entry name" value="Thiolase-like"/>
</dbReference>
<comment type="domain">
    <text evidence="13">The last Arg residue of the ACP-binding site is essential for the weak association between ACP/AcpP and FabH.</text>
</comment>
<evidence type="ECO:0000256" key="5">
    <source>
        <dbReference type="ARBA" id="ARBA00022516"/>
    </source>
</evidence>
<feature type="region of interest" description="ACP-binding" evidence="13">
    <location>
        <begin position="257"/>
        <end position="261"/>
    </location>
</feature>
<evidence type="ECO:0000256" key="3">
    <source>
        <dbReference type="ARBA" id="ARBA00012333"/>
    </source>
</evidence>
<dbReference type="HAMAP" id="MF_01815">
    <property type="entry name" value="FabH"/>
    <property type="match status" value="1"/>
</dbReference>
<dbReference type="EMBL" id="FUYA01000001">
    <property type="protein sequence ID" value="SKA63307.1"/>
    <property type="molecule type" value="Genomic_DNA"/>
</dbReference>
<dbReference type="STRING" id="1121442.SAMN02745702_00107"/>
<keyword evidence="7 13" id="KW-0276">Fatty acid metabolism</keyword>
<dbReference type="EC" id="2.3.1.180" evidence="3 13"/>
<dbReference type="SUPFAM" id="SSF53901">
    <property type="entry name" value="Thiolase-like"/>
    <property type="match status" value="1"/>
</dbReference>
<dbReference type="GO" id="GO:0005737">
    <property type="term" value="C:cytoplasm"/>
    <property type="evidence" value="ECO:0007669"/>
    <property type="project" value="UniProtKB-SubCell"/>
</dbReference>
<comment type="function">
    <text evidence="13">Catalyzes the condensation reaction of fatty acid synthesis by the addition to an acyl acceptor of two carbons from malonyl-ACP. Catalyzes the first condensation reaction which initiates fatty acid synthesis and may therefore play a role in governing the total rate of fatty acid production. Possesses both acetoacetyl-ACP synthase and acetyl transacylase activities. Its substrate specificity determines the biosynthesis of branched-chain and/or straight-chain of fatty acids.</text>
</comment>
<dbReference type="GO" id="GO:0044550">
    <property type="term" value="P:secondary metabolite biosynthetic process"/>
    <property type="evidence" value="ECO:0007669"/>
    <property type="project" value="TreeGrafter"/>
</dbReference>
<comment type="pathway">
    <text evidence="1 13">Lipid metabolism; fatty acid biosynthesis.</text>
</comment>
<reference evidence="16 17" key="1">
    <citation type="submission" date="2017-02" db="EMBL/GenBank/DDBJ databases">
        <authorList>
            <person name="Peterson S.W."/>
        </authorList>
    </citation>
    <scope>NUCLEOTIDE SEQUENCE [LARGE SCALE GENOMIC DNA]</scope>
    <source>
        <strain evidence="16 17">DSM 18034</strain>
    </source>
</reference>
<evidence type="ECO:0000256" key="1">
    <source>
        <dbReference type="ARBA" id="ARBA00005194"/>
    </source>
</evidence>
<dbReference type="OrthoDB" id="9815506at2"/>
<evidence type="ECO:0000256" key="8">
    <source>
        <dbReference type="ARBA" id="ARBA00023098"/>
    </source>
</evidence>
<dbReference type="RefSeq" id="WP_078683436.1">
    <property type="nucleotide sequence ID" value="NZ_FUYA01000001.1"/>
</dbReference>
<feature type="domain" description="Beta-ketoacyl-[acyl-carrier-protein] synthase III C-terminal" evidence="14">
    <location>
        <begin position="240"/>
        <end position="328"/>
    </location>
</feature>
<keyword evidence="11 13" id="KW-0012">Acyltransferase</keyword>
<feature type="active site" evidence="13">
    <location>
        <position position="256"/>
    </location>
</feature>
<dbReference type="GO" id="GO:0004315">
    <property type="term" value="F:3-oxoacyl-[acyl-carrier-protein] synthase activity"/>
    <property type="evidence" value="ECO:0007669"/>
    <property type="project" value="InterPro"/>
</dbReference>
<keyword evidence="17" id="KW-1185">Reference proteome</keyword>
<dbReference type="AlphaFoldDB" id="A0A1T4VEF7"/>
<keyword evidence="10 13" id="KW-0511">Multifunctional enzyme</keyword>
<evidence type="ECO:0000256" key="6">
    <source>
        <dbReference type="ARBA" id="ARBA00022679"/>
    </source>
</evidence>
<proteinExistence type="inferred from homology"/>
<evidence type="ECO:0000313" key="17">
    <source>
        <dbReference type="Proteomes" id="UP000189733"/>
    </source>
</evidence>
<evidence type="ECO:0000256" key="12">
    <source>
        <dbReference type="ARBA" id="ARBA00051096"/>
    </source>
</evidence>
<feature type="domain" description="Beta-ketoacyl-[acyl-carrier-protein] synthase III N-terminal" evidence="15">
    <location>
        <begin position="109"/>
        <end position="188"/>
    </location>
</feature>
<evidence type="ECO:0000256" key="10">
    <source>
        <dbReference type="ARBA" id="ARBA00023268"/>
    </source>
</evidence>
<dbReference type="GO" id="GO:0033818">
    <property type="term" value="F:beta-ketoacyl-acyl-carrier-protein synthase III activity"/>
    <property type="evidence" value="ECO:0007669"/>
    <property type="project" value="UniProtKB-UniRule"/>
</dbReference>
<name>A0A1T4VEF7_9BACT</name>
<keyword evidence="5 13" id="KW-0444">Lipid biosynthesis</keyword>
<dbReference type="GO" id="GO:0006633">
    <property type="term" value="P:fatty acid biosynthetic process"/>
    <property type="evidence" value="ECO:0007669"/>
    <property type="project" value="UniProtKB-UniRule"/>
</dbReference>
<sequence>MTTKAYIRGLGYHVPEKIVTNTDLEKIVETSDEWISTRTGIRQRHVAAEGEATSDLAAGASRKALDAAGISAKELTHIFCATCTPDEACPSASTRLQHKIDAAQCMSVDMNAACSGFLYALETARGMIALHPQSKVLVSAAEVMTSRINWEDRTTCVLFGDGAGAAVVSGEKGDDGIELVDSIVEADGQHGDLLVMPAGGSKIPYRLGDVISEEHFLHMTGREVFKVAVRSMVDVCKRILAQNDLTVDDIDWLVPHQANSRIIEAVGKKLQVPTEKVFVNVDRFGNTSAASIAIALGEGVESGDFKPGQTVLLTTFGGGFTWAAYLLRF</sequence>
<keyword evidence="8 13" id="KW-0443">Lipid metabolism</keyword>
<dbReference type="NCBIfam" id="TIGR00747">
    <property type="entry name" value="fabH"/>
    <property type="match status" value="1"/>
</dbReference>
<dbReference type="InterPro" id="IPR004655">
    <property type="entry name" value="FabH"/>
</dbReference>
<comment type="subcellular location">
    <subcellularLocation>
        <location evidence="13">Cytoplasm</location>
    </subcellularLocation>
</comment>
<evidence type="ECO:0000259" key="15">
    <source>
        <dbReference type="Pfam" id="PF08545"/>
    </source>
</evidence>
<dbReference type="Proteomes" id="UP000189733">
    <property type="component" value="Unassembled WGS sequence"/>
</dbReference>
<dbReference type="Gene3D" id="3.40.47.10">
    <property type="match status" value="1"/>
</dbReference>
<keyword evidence="9 13" id="KW-0275">Fatty acid biosynthesis</keyword>
<evidence type="ECO:0000256" key="13">
    <source>
        <dbReference type="HAMAP-Rule" id="MF_01815"/>
    </source>
</evidence>
<dbReference type="UniPathway" id="UPA00094"/>
<dbReference type="NCBIfam" id="NF006829">
    <property type="entry name" value="PRK09352.1"/>
    <property type="match status" value="1"/>
</dbReference>
<keyword evidence="4 13" id="KW-0963">Cytoplasm</keyword>
<dbReference type="FunFam" id="3.40.47.10:FF:000004">
    <property type="entry name" value="3-oxoacyl-[acyl-carrier-protein] synthase 3"/>
    <property type="match status" value="1"/>
</dbReference>
<feature type="active site" evidence="13">
    <location>
        <position position="114"/>
    </location>
</feature>
<dbReference type="InterPro" id="IPR013747">
    <property type="entry name" value="ACP_syn_III_C"/>
</dbReference>
<comment type="catalytic activity">
    <reaction evidence="12">
        <text>malonyl-[ACP] + acetyl-CoA + H(+) = 3-oxobutanoyl-[ACP] + CO2 + CoA</text>
        <dbReference type="Rhea" id="RHEA:12080"/>
        <dbReference type="Rhea" id="RHEA-COMP:9623"/>
        <dbReference type="Rhea" id="RHEA-COMP:9625"/>
        <dbReference type="ChEBI" id="CHEBI:15378"/>
        <dbReference type="ChEBI" id="CHEBI:16526"/>
        <dbReference type="ChEBI" id="CHEBI:57287"/>
        <dbReference type="ChEBI" id="CHEBI:57288"/>
        <dbReference type="ChEBI" id="CHEBI:78449"/>
        <dbReference type="ChEBI" id="CHEBI:78450"/>
        <dbReference type="EC" id="2.3.1.180"/>
    </reaction>
    <physiologicalReaction direction="left-to-right" evidence="12">
        <dbReference type="Rhea" id="RHEA:12081"/>
    </physiologicalReaction>
</comment>
<gene>
    <name evidence="13" type="primary">fabH</name>
    <name evidence="16" type="ORF">SAMN02745702_00107</name>
</gene>
<evidence type="ECO:0000256" key="7">
    <source>
        <dbReference type="ARBA" id="ARBA00022832"/>
    </source>
</evidence>